<dbReference type="Proteomes" id="UP000664545">
    <property type="component" value="Unassembled WGS sequence"/>
</dbReference>
<sequence>MKIKRIVGGNLESNGYILYQNEGGHCFVIDPGYNAEKFAVQIQKMKLTADGILLTHHHYDHTGAVDKLSDLVECPIYMHWGDLEIYRGTVHHTLEDGDVLVLDGENIKVLHTPGHTEGSVCFYSEDSKLVFTGDTIFNIDLGRTDLEDGSDYKMEQSIRDVIDKWENDIMIYPGHGDSCTMKYVRQHNKEFLDIIER</sequence>
<dbReference type="InterPro" id="IPR051453">
    <property type="entry name" value="MBL_Glyoxalase_II"/>
</dbReference>
<keyword evidence="2" id="KW-0479">Metal-binding</keyword>
<evidence type="ECO:0000259" key="5">
    <source>
        <dbReference type="SMART" id="SM00849"/>
    </source>
</evidence>
<dbReference type="RefSeq" id="WP_206580807.1">
    <property type="nucleotide sequence ID" value="NZ_JAFJZZ010000001.1"/>
</dbReference>
<proteinExistence type="predicted"/>
<dbReference type="InterPro" id="IPR001279">
    <property type="entry name" value="Metallo-B-lactamas"/>
</dbReference>
<comment type="caution">
    <text evidence="6">The sequence shown here is derived from an EMBL/GenBank/DDBJ whole genome shotgun (WGS) entry which is preliminary data.</text>
</comment>
<dbReference type="PANTHER" id="PTHR46233">
    <property type="entry name" value="HYDROXYACYLGLUTATHIONE HYDROLASE GLOC"/>
    <property type="match status" value="1"/>
</dbReference>
<organism evidence="6 7">
    <name type="scientific">Clostridium aminobutyricum</name>
    <dbReference type="NCBI Taxonomy" id="33953"/>
    <lineage>
        <taxon>Bacteria</taxon>
        <taxon>Bacillati</taxon>
        <taxon>Bacillota</taxon>
        <taxon>Clostridia</taxon>
        <taxon>Eubacteriales</taxon>
        <taxon>Clostridiaceae</taxon>
        <taxon>Clostridium</taxon>
    </lineage>
</organism>
<gene>
    <name evidence="6" type="ORF">JYB65_01450</name>
</gene>
<dbReference type="AlphaFoldDB" id="A0A939D5X5"/>
<accession>A0A939D5X5</accession>
<dbReference type="Pfam" id="PF00753">
    <property type="entry name" value="Lactamase_B"/>
    <property type="match status" value="1"/>
</dbReference>
<dbReference type="Gene3D" id="3.60.15.10">
    <property type="entry name" value="Ribonuclease Z/Hydroxyacylglutathione hydrolase-like"/>
    <property type="match status" value="1"/>
</dbReference>
<protein>
    <submittedName>
        <fullName evidence="6">MBL fold metallo-hydrolase</fullName>
    </submittedName>
</protein>
<feature type="domain" description="Metallo-beta-lactamase" evidence="5">
    <location>
        <begin position="12"/>
        <end position="175"/>
    </location>
</feature>
<dbReference type="SUPFAM" id="SSF56281">
    <property type="entry name" value="Metallo-hydrolase/oxidoreductase"/>
    <property type="match status" value="1"/>
</dbReference>
<evidence type="ECO:0000313" key="7">
    <source>
        <dbReference type="Proteomes" id="UP000664545"/>
    </source>
</evidence>
<keyword evidence="7" id="KW-1185">Reference proteome</keyword>
<dbReference type="SMART" id="SM00849">
    <property type="entry name" value="Lactamase_B"/>
    <property type="match status" value="1"/>
</dbReference>
<dbReference type="EMBL" id="JAFJZZ010000001">
    <property type="protein sequence ID" value="MBN7772029.1"/>
    <property type="molecule type" value="Genomic_DNA"/>
</dbReference>
<dbReference type="GO" id="GO:0046872">
    <property type="term" value="F:metal ion binding"/>
    <property type="evidence" value="ECO:0007669"/>
    <property type="project" value="UniProtKB-KW"/>
</dbReference>
<reference evidence="6" key="1">
    <citation type="submission" date="2021-02" db="EMBL/GenBank/DDBJ databases">
        <title>Abyssanaerobacter marinus gen.nov., sp., nov, anaerobic bacterium isolated from the Onnuri vent field of Indian Ocean and suggestion of Mogibacteriaceae fam. nov., and proposal of reclassification of ambiguous this family's genus member.</title>
        <authorList>
            <person name="Kim Y.J."/>
            <person name="Yang J.-A."/>
        </authorList>
    </citation>
    <scope>NUCLEOTIDE SEQUENCE</scope>
    <source>
        <strain evidence="6">DSM 2634</strain>
    </source>
</reference>
<keyword evidence="4" id="KW-0862">Zinc</keyword>
<keyword evidence="3" id="KW-0378">Hydrolase</keyword>
<evidence type="ECO:0000256" key="2">
    <source>
        <dbReference type="ARBA" id="ARBA00022723"/>
    </source>
</evidence>
<evidence type="ECO:0000256" key="4">
    <source>
        <dbReference type="ARBA" id="ARBA00022833"/>
    </source>
</evidence>
<evidence type="ECO:0000313" key="6">
    <source>
        <dbReference type="EMBL" id="MBN7772029.1"/>
    </source>
</evidence>
<dbReference type="GO" id="GO:0016787">
    <property type="term" value="F:hydrolase activity"/>
    <property type="evidence" value="ECO:0007669"/>
    <property type="project" value="UniProtKB-KW"/>
</dbReference>
<dbReference type="PANTHER" id="PTHR46233:SF3">
    <property type="entry name" value="HYDROXYACYLGLUTATHIONE HYDROLASE GLOC"/>
    <property type="match status" value="1"/>
</dbReference>
<evidence type="ECO:0000256" key="3">
    <source>
        <dbReference type="ARBA" id="ARBA00022801"/>
    </source>
</evidence>
<dbReference type="InterPro" id="IPR036866">
    <property type="entry name" value="RibonucZ/Hydroxyglut_hydro"/>
</dbReference>
<dbReference type="CDD" id="cd06262">
    <property type="entry name" value="metallo-hydrolase-like_MBL-fold"/>
    <property type="match status" value="1"/>
</dbReference>
<name>A0A939D5X5_CLOAM</name>
<evidence type="ECO:0000256" key="1">
    <source>
        <dbReference type="ARBA" id="ARBA00001947"/>
    </source>
</evidence>
<comment type="cofactor">
    <cofactor evidence="1">
        <name>Zn(2+)</name>
        <dbReference type="ChEBI" id="CHEBI:29105"/>
    </cofactor>
</comment>